<organism evidence="1 2">
    <name type="scientific">Luteimonas lutimaris</name>
    <dbReference type="NCBI Taxonomy" id="698645"/>
    <lineage>
        <taxon>Bacteria</taxon>
        <taxon>Pseudomonadati</taxon>
        <taxon>Pseudomonadota</taxon>
        <taxon>Gammaproteobacteria</taxon>
        <taxon>Lysobacterales</taxon>
        <taxon>Lysobacteraceae</taxon>
        <taxon>Luteimonas</taxon>
    </lineage>
</organism>
<keyword evidence="2" id="KW-1185">Reference proteome</keyword>
<dbReference type="EMBL" id="BAAAZU010000008">
    <property type="protein sequence ID" value="GAA3924357.1"/>
    <property type="molecule type" value="Genomic_DNA"/>
</dbReference>
<gene>
    <name evidence="1" type="ORF">GCM10022229_17780</name>
</gene>
<evidence type="ECO:0000313" key="1">
    <source>
        <dbReference type="EMBL" id="GAA3924357.1"/>
    </source>
</evidence>
<protein>
    <submittedName>
        <fullName evidence="1">Uncharacterized protein</fullName>
    </submittedName>
</protein>
<comment type="caution">
    <text evidence="1">The sequence shown here is derived from an EMBL/GenBank/DDBJ whole genome shotgun (WGS) entry which is preliminary data.</text>
</comment>
<accession>A0ABP7MJ51</accession>
<evidence type="ECO:0000313" key="2">
    <source>
        <dbReference type="Proteomes" id="UP001501727"/>
    </source>
</evidence>
<reference evidence="2" key="1">
    <citation type="journal article" date="2019" name="Int. J. Syst. Evol. Microbiol.">
        <title>The Global Catalogue of Microorganisms (GCM) 10K type strain sequencing project: providing services to taxonomists for standard genome sequencing and annotation.</title>
        <authorList>
            <consortium name="The Broad Institute Genomics Platform"/>
            <consortium name="The Broad Institute Genome Sequencing Center for Infectious Disease"/>
            <person name="Wu L."/>
            <person name="Ma J."/>
        </authorList>
    </citation>
    <scope>NUCLEOTIDE SEQUENCE [LARGE SCALE GENOMIC DNA]</scope>
    <source>
        <strain evidence="2">JCM 16916</strain>
    </source>
</reference>
<name>A0ABP7MJ51_9GAMM</name>
<proteinExistence type="predicted"/>
<sequence length="71" mass="7404">MWDMGFLRGSWLGSRNGRGPLKAARMHSVAPAATGLKGSPAPWAALAPAEEGAEGGRGRLGRLEWMPGAFA</sequence>
<dbReference type="Proteomes" id="UP001501727">
    <property type="component" value="Unassembled WGS sequence"/>
</dbReference>